<keyword evidence="1" id="KW-0472">Membrane</keyword>
<keyword evidence="1" id="KW-1133">Transmembrane helix</keyword>
<dbReference type="Proteomes" id="UP001623592">
    <property type="component" value="Unassembled WGS sequence"/>
</dbReference>
<dbReference type="EMBL" id="JBJIAA010000011">
    <property type="protein sequence ID" value="MFL0251514.1"/>
    <property type="molecule type" value="Genomic_DNA"/>
</dbReference>
<evidence type="ECO:0008006" key="4">
    <source>
        <dbReference type="Google" id="ProtNLM"/>
    </source>
</evidence>
<accession>A0ABW8TGA8</accession>
<keyword evidence="1" id="KW-0812">Transmembrane</keyword>
<evidence type="ECO:0000313" key="3">
    <source>
        <dbReference type="Proteomes" id="UP001623592"/>
    </source>
</evidence>
<evidence type="ECO:0000256" key="1">
    <source>
        <dbReference type="SAM" id="Phobius"/>
    </source>
</evidence>
<feature type="transmembrane region" description="Helical" evidence="1">
    <location>
        <begin position="20"/>
        <end position="41"/>
    </location>
</feature>
<evidence type="ECO:0000313" key="2">
    <source>
        <dbReference type="EMBL" id="MFL0251514.1"/>
    </source>
</evidence>
<gene>
    <name evidence="2" type="ORF">ACJDT4_13920</name>
</gene>
<name>A0ABW8TGA8_9CLOT</name>
<keyword evidence="3" id="KW-1185">Reference proteome</keyword>
<reference evidence="2 3" key="1">
    <citation type="submission" date="2024-11" db="EMBL/GenBank/DDBJ databases">
        <authorList>
            <person name="Heng Y.C."/>
            <person name="Lim A.C.H."/>
            <person name="Lee J.K.Y."/>
            <person name="Kittelmann S."/>
        </authorList>
    </citation>
    <scope>NUCLEOTIDE SEQUENCE [LARGE SCALE GENOMIC DNA]</scope>
    <source>
        <strain evidence="2 3">WILCCON 0114</strain>
    </source>
</reference>
<protein>
    <recommendedName>
        <fullName evidence="4">DUF4320 family protein</fullName>
    </recommendedName>
</protein>
<sequence>MWSSINNKINKMTKKKAGSVDTVAMSLMAILVMSVVFVLFISSAVPIKKSTDAEAIARKYMLKMEQNGYLTPDNEAAMIGDFNNIGINNIDISGTTLNEVNYGEDVYLHISYKYPVKSIATNNGLIPSFQNVDKTITINKSSTSKKANY</sequence>
<comment type="caution">
    <text evidence="2">The sequence shown here is derived from an EMBL/GenBank/DDBJ whole genome shotgun (WGS) entry which is preliminary data.</text>
</comment>
<dbReference type="RefSeq" id="WP_406788168.1">
    <property type="nucleotide sequence ID" value="NZ_JBJIAA010000011.1"/>
</dbReference>
<organism evidence="2 3">
    <name type="scientific">Clostridium neuense</name>
    <dbReference type="NCBI Taxonomy" id="1728934"/>
    <lineage>
        <taxon>Bacteria</taxon>
        <taxon>Bacillati</taxon>
        <taxon>Bacillota</taxon>
        <taxon>Clostridia</taxon>
        <taxon>Eubacteriales</taxon>
        <taxon>Clostridiaceae</taxon>
        <taxon>Clostridium</taxon>
    </lineage>
</organism>
<proteinExistence type="predicted"/>